<proteinExistence type="inferred from homology"/>
<feature type="active site" description="Nucleophile" evidence="3">
    <location>
        <position position="46"/>
    </location>
</feature>
<dbReference type="WBParaSite" id="Pan_g1839.t1">
    <property type="protein sequence ID" value="Pan_g1839.t1"/>
    <property type="gene ID" value="Pan_g1839"/>
</dbReference>
<feature type="site" description="Contributes to redox potential value" evidence="3">
    <location>
        <position position="45"/>
    </location>
</feature>
<evidence type="ECO:0000256" key="3">
    <source>
        <dbReference type="PIRSR" id="PIRSR000077-1"/>
    </source>
</evidence>
<dbReference type="InterPro" id="IPR013766">
    <property type="entry name" value="Thioredoxin_domain"/>
</dbReference>
<sequence length="117" mass="13198">MHCLTRHHSKMTVLDINDKEVFDKAIAEAGDKLVIIDFYATWCGPCRIMGPKFHKMADELTGNIYIKVDVDEGEDIVNTFDIKVMPTFVFIKNGKTIATIEGNNYDKLHEAAKQHGA</sequence>
<dbReference type="Pfam" id="PF00085">
    <property type="entry name" value="Thioredoxin"/>
    <property type="match status" value="1"/>
</dbReference>
<dbReference type="InterPro" id="IPR036249">
    <property type="entry name" value="Thioredoxin-like_sf"/>
</dbReference>
<feature type="active site" description="Nucleophile" evidence="3">
    <location>
        <position position="43"/>
    </location>
</feature>
<dbReference type="Proteomes" id="UP000492821">
    <property type="component" value="Unassembled WGS sequence"/>
</dbReference>
<dbReference type="PIRSF" id="PIRSF000077">
    <property type="entry name" value="Thioredoxin"/>
    <property type="match status" value="1"/>
</dbReference>
<reference evidence="7" key="2">
    <citation type="submission" date="2020-10" db="UniProtKB">
        <authorList>
            <consortium name="WormBaseParasite"/>
        </authorList>
    </citation>
    <scope>IDENTIFICATION</scope>
</reference>
<feature type="disulfide bond" description="Redox-active" evidence="4">
    <location>
        <begin position="43"/>
        <end position="46"/>
    </location>
</feature>
<dbReference type="PRINTS" id="PR00421">
    <property type="entry name" value="THIOREDOXIN"/>
</dbReference>
<keyword evidence="4" id="KW-0676">Redox-active center</keyword>
<dbReference type="InterPro" id="IPR017937">
    <property type="entry name" value="Thioredoxin_CS"/>
</dbReference>
<feature type="site" description="Contributes to redox potential value" evidence="3">
    <location>
        <position position="44"/>
    </location>
</feature>
<dbReference type="CDD" id="cd02947">
    <property type="entry name" value="TRX_family"/>
    <property type="match status" value="1"/>
</dbReference>
<evidence type="ECO:0000313" key="6">
    <source>
        <dbReference type="Proteomes" id="UP000492821"/>
    </source>
</evidence>
<feature type="site" description="Deprotonates C-terminal active site Cys" evidence="3">
    <location>
        <position position="37"/>
    </location>
</feature>
<evidence type="ECO:0000256" key="2">
    <source>
        <dbReference type="PIRNR" id="PIRNR000077"/>
    </source>
</evidence>
<dbReference type="PROSITE" id="PS00194">
    <property type="entry name" value="THIOREDOXIN_1"/>
    <property type="match status" value="1"/>
</dbReference>
<organism evidence="6 7">
    <name type="scientific">Panagrellus redivivus</name>
    <name type="common">Microworm</name>
    <dbReference type="NCBI Taxonomy" id="6233"/>
    <lineage>
        <taxon>Eukaryota</taxon>
        <taxon>Metazoa</taxon>
        <taxon>Ecdysozoa</taxon>
        <taxon>Nematoda</taxon>
        <taxon>Chromadorea</taxon>
        <taxon>Rhabditida</taxon>
        <taxon>Tylenchina</taxon>
        <taxon>Panagrolaimomorpha</taxon>
        <taxon>Panagrolaimoidea</taxon>
        <taxon>Panagrolaimidae</taxon>
        <taxon>Panagrellus</taxon>
    </lineage>
</organism>
<dbReference type="InterPro" id="IPR005746">
    <property type="entry name" value="Thioredoxin"/>
</dbReference>
<feature type="domain" description="Thioredoxin" evidence="5">
    <location>
        <begin position="2"/>
        <end position="117"/>
    </location>
</feature>
<evidence type="ECO:0000256" key="4">
    <source>
        <dbReference type="PIRSR" id="PIRSR000077-4"/>
    </source>
</evidence>
<accession>A0A7E4V9V5</accession>
<comment type="similarity">
    <text evidence="2">Belongs to the thioredoxin family.</text>
</comment>
<reference evidence="6" key="1">
    <citation type="journal article" date="2013" name="Genetics">
        <title>The draft genome and transcriptome of Panagrellus redivivus are shaped by the harsh demands of a free-living lifestyle.</title>
        <authorList>
            <person name="Srinivasan J."/>
            <person name="Dillman A.R."/>
            <person name="Macchietto M.G."/>
            <person name="Heikkinen L."/>
            <person name="Lakso M."/>
            <person name="Fracchia K.M."/>
            <person name="Antoshechkin I."/>
            <person name="Mortazavi A."/>
            <person name="Wong G."/>
            <person name="Sternberg P.W."/>
        </authorList>
    </citation>
    <scope>NUCLEOTIDE SEQUENCE [LARGE SCALE GENOMIC DNA]</scope>
    <source>
        <strain evidence="6">MT8872</strain>
    </source>
</reference>
<dbReference type="SUPFAM" id="SSF52833">
    <property type="entry name" value="Thioredoxin-like"/>
    <property type="match status" value="1"/>
</dbReference>
<keyword evidence="1 4" id="KW-1015">Disulfide bond</keyword>
<name>A0A7E4V9V5_PANRE</name>
<dbReference type="PANTHER" id="PTHR46115">
    <property type="entry name" value="THIOREDOXIN-LIKE PROTEIN 1"/>
    <property type="match status" value="1"/>
</dbReference>
<dbReference type="PROSITE" id="PS51352">
    <property type="entry name" value="THIOREDOXIN_2"/>
    <property type="match status" value="1"/>
</dbReference>
<dbReference type="Gene3D" id="3.40.30.10">
    <property type="entry name" value="Glutaredoxin"/>
    <property type="match status" value="1"/>
</dbReference>
<protein>
    <recommendedName>
        <fullName evidence="2">Thioredoxin</fullName>
    </recommendedName>
</protein>
<keyword evidence="6" id="KW-1185">Reference proteome</keyword>
<evidence type="ECO:0000313" key="7">
    <source>
        <dbReference type="WBParaSite" id="Pan_g1839.t1"/>
    </source>
</evidence>
<evidence type="ECO:0000256" key="1">
    <source>
        <dbReference type="ARBA" id="ARBA00023157"/>
    </source>
</evidence>
<evidence type="ECO:0000259" key="5">
    <source>
        <dbReference type="PROSITE" id="PS51352"/>
    </source>
</evidence>
<dbReference type="GO" id="GO:0015035">
    <property type="term" value="F:protein-disulfide reductase activity"/>
    <property type="evidence" value="ECO:0007669"/>
    <property type="project" value="InterPro"/>
</dbReference>
<dbReference type="AlphaFoldDB" id="A0A7E4V9V5"/>